<keyword evidence="4" id="KW-0436">Ligase</keyword>
<dbReference type="InterPro" id="IPR000594">
    <property type="entry name" value="ThiF_NAD_FAD-bd"/>
</dbReference>
<evidence type="ECO:0000313" key="6">
    <source>
        <dbReference type="EMBL" id="NDV31776.1"/>
    </source>
</evidence>
<dbReference type="GO" id="GO:0045116">
    <property type="term" value="P:protein neddylation"/>
    <property type="evidence" value="ECO:0007669"/>
    <property type="project" value="UniProtKB-UniRule"/>
</dbReference>
<evidence type="ECO:0000256" key="2">
    <source>
        <dbReference type="ARBA" id="ARBA00022786"/>
    </source>
</evidence>
<protein>
    <recommendedName>
        <fullName evidence="4">NEDD8-activating enzyme E1 catalytic subunit</fullName>
        <ecNumber evidence="4">6.2.1.64</ecNumber>
    </recommendedName>
</protein>
<reference evidence="6" key="1">
    <citation type="journal article" date="2020" name="J. Eukaryot. Microbiol.">
        <title>De novo Sequencing, Assembly and Annotation of the Transcriptome for the Free-Living Testate Amoeba Arcella intermedia.</title>
        <authorList>
            <person name="Ribeiro G.M."/>
            <person name="Porfirio-Sousa A.L."/>
            <person name="Maurer-Alcala X.X."/>
            <person name="Katz L.A."/>
            <person name="Lahr D.J.G."/>
        </authorList>
    </citation>
    <scope>NUCLEOTIDE SEQUENCE</scope>
</reference>
<dbReference type="InterPro" id="IPR035985">
    <property type="entry name" value="Ubiquitin-activating_enz"/>
</dbReference>
<dbReference type="GO" id="GO:0005737">
    <property type="term" value="C:cytoplasm"/>
    <property type="evidence" value="ECO:0007669"/>
    <property type="project" value="TreeGrafter"/>
</dbReference>
<dbReference type="InterPro" id="IPR023318">
    <property type="entry name" value="Ub_act_enz_dom_a_sf"/>
</dbReference>
<evidence type="ECO:0000256" key="3">
    <source>
        <dbReference type="ARBA" id="ARBA00022840"/>
    </source>
</evidence>
<dbReference type="PANTHER" id="PTHR10953:SF6">
    <property type="entry name" value="NEDD8-ACTIVATING ENZYME E1 CATALYTIC SUBUNIT"/>
    <property type="match status" value="1"/>
</dbReference>
<dbReference type="UniPathway" id="UPA00885"/>
<dbReference type="GO" id="GO:0005634">
    <property type="term" value="C:nucleus"/>
    <property type="evidence" value="ECO:0007669"/>
    <property type="project" value="TreeGrafter"/>
</dbReference>
<name>A0A6B2L4A0_9EUKA</name>
<dbReference type="GO" id="GO:0019781">
    <property type="term" value="F:NEDD8 activating enzyme activity"/>
    <property type="evidence" value="ECO:0007669"/>
    <property type="project" value="UniProtKB-UniRule"/>
</dbReference>
<comment type="catalytic activity">
    <reaction evidence="4">
        <text>ATP + [NEDD8 protein] + [E1 NEDD8-activating enzyme]-L-cysteine = AMP + diphosphate + [E1 NEDD8-activating enzyme]-S-[NEDD8 protein]-yl-L-cysteine.</text>
        <dbReference type="EC" id="6.2.1.64"/>
    </reaction>
</comment>
<evidence type="ECO:0000256" key="1">
    <source>
        <dbReference type="ARBA" id="ARBA00022741"/>
    </source>
</evidence>
<dbReference type="InterPro" id="IPR045886">
    <property type="entry name" value="ThiF/MoeB/HesA"/>
</dbReference>
<dbReference type="Pfam" id="PF00899">
    <property type="entry name" value="ThiF"/>
    <property type="match status" value="1"/>
</dbReference>
<dbReference type="FunFam" id="3.50.50.80:FF:000002">
    <property type="entry name" value="SUMO-activating enzyme subunit 2"/>
    <property type="match status" value="1"/>
</dbReference>
<accession>A0A6B2L4A0</accession>
<dbReference type="EMBL" id="GIBP01002807">
    <property type="protein sequence ID" value="NDV31776.1"/>
    <property type="molecule type" value="Transcribed_RNA"/>
</dbReference>
<keyword evidence="2 4" id="KW-0833">Ubl conjugation pathway</keyword>
<comment type="similarity">
    <text evidence="4">Belongs to the ubiquitin-activating E1 family. UBA3 subfamily.</text>
</comment>
<keyword evidence="1 4" id="KW-0547">Nucleotide-binding</keyword>
<evidence type="ECO:0000256" key="4">
    <source>
        <dbReference type="RuleBase" id="RU368009"/>
    </source>
</evidence>
<dbReference type="Gene3D" id="1.10.10.520">
    <property type="entry name" value="Ubiquitin activating enzymes (Uba3). Chain: B, domain 2"/>
    <property type="match status" value="1"/>
</dbReference>
<evidence type="ECO:0000259" key="5">
    <source>
        <dbReference type="Pfam" id="PF00899"/>
    </source>
</evidence>
<organism evidence="6">
    <name type="scientific">Arcella intermedia</name>
    <dbReference type="NCBI Taxonomy" id="1963864"/>
    <lineage>
        <taxon>Eukaryota</taxon>
        <taxon>Amoebozoa</taxon>
        <taxon>Tubulinea</taxon>
        <taxon>Elardia</taxon>
        <taxon>Arcellinida</taxon>
        <taxon>Sphaerothecina</taxon>
        <taxon>Arcellidae</taxon>
        <taxon>Arcella</taxon>
    </lineage>
</organism>
<dbReference type="SUPFAM" id="SSF69572">
    <property type="entry name" value="Activating enzymes of the ubiquitin-like proteins"/>
    <property type="match status" value="1"/>
</dbReference>
<dbReference type="GO" id="GO:0005524">
    <property type="term" value="F:ATP binding"/>
    <property type="evidence" value="ECO:0007669"/>
    <property type="project" value="UniProtKB-UniRule"/>
</dbReference>
<comment type="function">
    <text evidence="4">Catalytic subunit of the dimeric E1 enzyme, which activates NEDD8.</text>
</comment>
<dbReference type="Gene3D" id="3.40.50.720">
    <property type="entry name" value="NAD(P)-binding Rossmann-like Domain"/>
    <property type="match status" value="1"/>
</dbReference>
<feature type="domain" description="THIF-type NAD/FAD binding fold" evidence="5">
    <location>
        <begin position="25"/>
        <end position="337"/>
    </location>
</feature>
<keyword evidence="3 4" id="KW-0067">ATP-binding</keyword>
<sequence length="434" mass="48789">MLTRGGPFTSGSFNENDDESRNFLFHSVKVLVIGAGGLGCELLKDLALVGFRDIEVIDMDTIDYSNLNRQFLFRTADVGASKSERASVFINKRVPGVKVTAHHGKIQDMSDDFYMKFHVIISGLDSISARRWMNEKIYQLASKKILPDGRESEEWDDNTRIPFIDGGTEGFLGNARFIFPHKTPCFDCVDLFPAQQHVYQMCTIVNTPRLPEHCIAWAKDKAWDDEAPFGRSPAGDPVRIDGDNPQHIQWCLNKALEHAARFHIPTERLNYKFAQGVLKNIIPAIAATNAIIAAVCANEAFKAVTESSRNLNNYIYYFGNTGVGTNTQCLEKKEDCAVCNMKGLTIKTKKEATLADFRQKLIEDPRFKGIHDPVLTRCDVKNNKTYLTQTGRWASRYAANLTKPMSELVEEGDIVSVVDTGYKTPLILKVYWEA</sequence>
<dbReference type="Gene3D" id="3.10.290.20">
    <property type="entry name" value="Ubiquitin-like 2 activating enzyme e1b. Chain: B, domain 3"/>
    <property type="match status" value="1"/>
</dbReference>
<proteinExistence type="inferred from homology"/>
<dbReference type="PANTHER" id="PTHR10953">
    <property type="entry name" value="UBIQUITIN-ACTIVATING ENZYME E1"/>
    <property type="match status" value="1"/>
</dbReference>
<comment type="pathway">
    <text evidence="4">Protein modification; protein neddylation.</text>
</comment>
<dbReference type="AlphaFoldDB" id="A0A6B2L4A0"/>
<dbReference type="EC" id="6.2.1.64" evidence="4"/>